<dbReference type="Pfam" id="PF00561">
    <property type="entry name" value="Abhydrolase_1"/>
    <property type="match status" value="1"/>
</dbReference>
<dbReference type="InterPro" id="IPR000639">
    <property type="entry name" value="Epox_hydrolase-like"/>
</dbReference>
<dbReference type="PANTHER" id="PTHR43329">
    <property type="entry name" value="EPOXIDE HYDROLASE"/>
    <property type="match status" value="1"/>
</dbReference>
<proteinExistence type="predicted"/>
<dbReference type="InterPro" id="IPR000073">
    <property type="entry name" value="AB_hydrolase_1"/>
</dbReference>
<keyword evidence="4" id="KW-1185">Reference proteome</keyword>
<reference evidence="3 4" key="1">
    <citation type="submission" date="2023-09" db="EMBL/GenBank/DDBJ databases">
        <authorList>
            <person name="Rey-Velasco X."/>
        </authorList>
    </citation>
    <scope>NUCLEOTIDE SEQUENCE [LARGE SCALE GENOMIC DNA]</scope>
    <source>
        <strain evidence="3 4">P385</strain>
    </source>
</reference>
<evidence type="ECO:0000259" key="2">
    <source>
        <dbReference type="Pfam" id="PF00561"/>
    </source>
</evidence>
<dbReference type="GO" id="GO:0016787">
    <property type="term" value="F:hydrolase activity"/>
    <property type="evidence" value="ECO:0007669"/>
    <property type="project" value="UniProtKB-KW"/>
</dbReference>
<dbReference type="Gene3D" id="3.40.50.1820">
    <property type="entry name" value="alpha/beta hydrolase"/>
    <property type="match status" value="1"/>
</dbReference>
<dbReference type="EMBL" id="JAVRHY010000004">
    <property type="protein sequence ID" value="MDT0618015.1"/>
    <property type="molecule type" value="Genomic_DNA"/>
</dbReference>
<dbReference type="RefSeq" id="WP_311658028.1">
    <property type="nucleotide sequence ID" value="NZ_JAVRHY010000004.1"/>
</dbReference>
<feature type="domain" description="AB hydrolase-1" evidence="2">
    <location>
        <begin position="26"/>
        <end position="253"/>
    </location>
</feature>
<evidence type="ECO:0000313" key="4">
    <source>
        <dbReference type="Proteomes" id="UP001259982"/>
    </source>
</evidence>
<name>A0ABU3B7F5_9GAMM</name>
<sequence length="305" mass="33648">MNGPVESFDITANGLRFAVRATGEGPLVLCLHGFPDSANTFDDLLPRLAAEGYRAVAPFMRGYAPTAAPRDGDCRVTTLGRDILGLADALGSQRFSLVGHDWGSVIALTTAAMAPVRVERVVAAAVPPLRWFLANMRPAQILRSWYIGYFQLPGWPETHLGLSDGRFIEWLWRRWSPDWDFTEADIAPVRAALATRAARRAALGYYRGLPGALLSLRRARRRRWLVGRPSAPSLCVYGERDRCIGPEMWRGVTGEDCRIEGLPGGHFMHREQPEAFARMVTDFLSAGGMNAGLRSGREADAQRLA</sequence>
<dbReference type="Proteomes" id="UP001259982">
    <property type="component" value="Unassembled WGS sequence"/>
</dbReference>
<evidence type="ECO:0000256" key="1">
    <source>
        <dbReference type="ARBA" id="ARBA00022801"/>
    </source>
</evidence>
<gene>
    <name evidence="3" type="ORF">RM531_05985</name>
</gene>
<protein>
    <submittedName>
        <fullName evidence="3">Alpha/beta hydrolase</fullName>
    </submittedName>
</protein>
<keyword evidence="1 3" id="KW-0378">Hydrolase</keyword>
<evidence type="ECO:0000313" key="3">
    <source>
        <dbReference type="EMBL" id="MDT0618015.1"/>
    </source>
</evidence>
<accession>A0ABU3B7F5</accession>
<dbReference type="PRINTS" id="PR00412">
    <property type="entry name" value="EPOXHYDRLASE"/>
</dbReference>
<comment type="caution">
    <text evidence="3">The sequence shown here is derived from an EMBL/GenBank/DDBJ whole genome shotgun (WGS) entry which is preliminary data.</text>
</comment>
<organism evidence="3 4">
    <name type="scientific">Spectribacter acetivorans</name>
    <dbReference type="NCBI Taxonomy" id="3075603"/>
    <lineage>
        <taxon>Bacteria</taxon>
        <taxon>Pseudomonadati</taxon>
        <taxon>Pseudomonadota</taxon>
        <taxon>Gammaproteobacteria</taxon>
        <taxon>Salinisphaerales</taxon>
        <taxon>Salinisphaeraceae</taxon>
        <taxon>Spectribacter</taxon>
    </lineage>
</organism>
<dbReference type="SUPFAM" id="SSF53474">
    <property type="entry name" value="alpha/beta-Hydrolases"/>
    <property type="match status" value="1"/>
</dbReference>
<dbReference type="InterPro" id="IPR029058">
    <property type="entry name" value="AB_hydrolase_fold"/>
</dbReference>